<dbReference type="Gene3D" id="3.40.50.720">
    <property type="entry name" value="NAD(P)-binding Rossmann-like Domain"/>
    <property type="match status" value="1"/>
</dbReference>
<dbReference type="InterPro" id="IPR036291">
    <property type="entry name" value="NAD(P)-bd_dom_sf"/>
</dbReference>
<dbReference type="PANTHER" id="PTHR43669:SF6">
    <property type="entry name" value="DECAPRENYLPHOSPHORYL-2-KETO-BETA-D-ERYTHRO-PENTOSE REDUCTASE"/>
    <property type="match status" value="1"/>
</dbReference>
<sequence length="250" mass="26663">MIDATGNPRTVLLLGGTSDIALAIAQMYAPAKPHVVLAARPTSRREAAATQLRDLGCETTEVDFDAKDTDSHAMTLDAAFAVGDIDVTVVAFGVQGDDEQAWQSHAHAVEMAQVNFTGAVSVGVLLGERLRKQGHGKVIALSSVAGERVRRSTFMYGATKAGFDGFYLNLGEALAPEGVKVTVVRPGQVRTKMSEGRGKAPLEQTAEQVAAIAVKAARKGKPLVWAPRAFRPVMSVLRHVPRPLFKKLPI</sequence>
<dbReference type="PANTHER" id="PTHR43669">
    <property type="entry name" value="5-KETO-D-GLUCONATE 5-REDUCTASE"/>
    <property type="match status" value="1"/>
</dbReference>
<dbReference type="InterPro" id="IPR002347">
    <property type="entry name" value="SDR_fam"/>
</dbReference>
<evidence type="ECO:0000313" key="4">
    <source>
        <dbReference type="Proteomes" id="UP000294257"/>
    </source>
</evidence>
<keyword evidence="2" id="KW-0560">Oxidoreductase</keyword>
<dbReference type="CDD" id="cd05233">
    <property type="entry name" value="SDR_c"/>
    <property type="match status" value="1"/>
</dbReference>
<gene>
    <name evidence="3" type="ORF">EV193_1011018</name>
</gene>
<dbReference type="Proteomes" id="UP000294257">
    <property type="component" value="Unassembled WGS sequence"/>
</dbReference>
<dbReference type="AlphaFoldDB" id="A0A4Q7L8Y4"/>
<comment type="caution">
    <text evidence="3">The sequence shown here is derived from an EMBL/GenBank/DDBJ whole genome shotgun (WGS) entry which is preliminary data.</text>
</comment>
<evidence type="ECO:0000313" key="3">
    <source>
        <dbReference type="EMBL" id="RZS45131.1"/>
    </source>
</evidence>
<evidence type="ECO:0000256" key="1">
    <source>
        <dbReference type="ARBA" id="ARBA00006484"/>
    </source>
</evidence>
<keyword evidence="4" id="KW-1185">Reference proteome</keyword>
<accession>A0A4Q7L8Y4</accession>
<protein>
    <submittedName>
        <fullName evidence="3">Decaprenylphospho-beta-D-erythro-pentofuranosid-2-ulose 2-reductase</fullName>
    </submittedName>
</protein>
<dbReference type="EMBL" id="SGWQ01000001">
    <property type="protein sequence ID" value="RZS45131.1"/>
    <property type="molecule type" value="Genomic_DNA"/>
</dbReference>
<evidence type="ECO:0000256" key="2">
    <source>
        <dbReference type="ARBA" id="ARBA00023002"/>
    </source>
</evidence>
<organism evidence="3 4">
    <name type="scientific">Herbihabitans rhizosphaerae</name>
    <dbReference type="NCBI Taxonomy" id="1872711"/>
    <lineage>
        <taxon>Bacteria</taxon>
        <taxon>Bacillati</taxon>
        <taxon>Actinomycetota</taxon>
        <taxon>Actinomycetes</taxon>
        <taxon>Pseudonocardiales</taxon>
        <taxon>Pseudonocardiaceae</taxon>
        <taxon>Herbihabitans</taxon>
    </lineage>
</organism>
<dbReference type="Pfam" id="PF00106">
    <property type="entry name" value="adh_short"/>
    <property type="match status" value="1"/>
</dbReference>
<comment type="similarity">
    <text evidence="1">Belongs to the short-chain dehydrogenases/reductases (SDR) family.</text>
</comment>
<dbReference type="OrthoDB" id="5115951at2"/>
<dbReference type="SUPFAM" id="SSF51735">
    <property type="entry name" value="NAD(P)-binding Rossmann-fold domains"/>
    <property type="match status" value="1"/>
</dbReference>
<dbReference type="NCBIfam" id="NF005912">
    <property type="entry name" value="PRK07904.1"/>
    <property type="match status" value="1"/>
</dbReference>
<proteinExistence type="inferred from homology"/>
<dbReference type="GO" id="GO:0016491">
    <property type="term" value="F:oxidoreductase activity"/>
    <property type="evidence" value="ECO:0007669"/>
    <property type="project" value="UniProtKB-KW"/>
</dbReference>
<reference evidence="3 4" key="1">
    <citation type="submission" date="2019-02" db="EMBL/GenBank/DDBJ databases">
        <title>Genomic Encyclopedia of Type Strains, Phase IV (KMG-IV): sequencing the most valuable type-strain genomes for metagenomic binning, comparative biology and taxonomic classification.</title>
        <authorList>
            <person name="Goeker M."/>
        </authorList>
    </citation>
    <scope>NUCLEOTIDE SEQUENCE [LARGE SCALE GENOMIC DNA]</scope>
    <source>
        <strain evidence="3 4">DSM 101727</strain>
    </source>
</reference>
<dbReference type="RefSeq" id="WP_130342712.1">
    <property type="nucleotide sequence ID" value="NZ_SGWQ01000001.1"/>
</dbReference>
<dbReference type="PRINTS" id="PR00081">
    <property type="entry name" value="GDHRDH"/>
</dbReference>
<name>A0A4Q7L8Y4_9PSEU</name>